<dbReference type="EMBL" id="JAFBMS010000386">
    <property type="protein sequence ID" value="KAG9331101.1"/>
    <property type="molecule type" value="Genomic_DNA"/>
</dbReference>
<dbReference type="InterPro" id="IPR035969">
    <property type="entry name" value="Rab-GAP_TBC_sf"/>
</dbReference>
<dbReference type="Proteomes" id="UP000824540">
    <property type="component" value="Unassembled WGS sequence"/>
</dbReference>
<dbReference type="SUPFAM" id="SSF47923">
    <property type="entry name" value="Ypt/Rab-GAP domain of gyp1p"/>
    <property type="match status" value="1"/>
</dbReference>
<evidence type="ECO:0000313" key="2">
    <source>
        <dbReference type="Proteomes" id="UP000824540"/>
    </source>
</evidence>
<dbReference type="OrthoDB" id="294251at2759"/>
<name>A0A8T2MYF9_9TELE</name>
<dbReference type="FunFam" id="1.10.10.750:FF:000001">
    <property type="entry name" value="TBC1 domain family member 10A"/>
    <property type="match status" value="1"/>
</dbReference>
<reference evidence="1" key="1">
    <citation type="thesis" date="2021" institute="BYU ScholarsArchive" country="Provo, UT, USA">
        <title>Applications of and Algorithms for Genome Assembly and Genomic Analyses with an Emphasis on Marine Teleosts.</title>
        <authorList>
            <person name="Pickett B.D."/>
        </authorList>
    </citation>
    <scope>NUCLEOTIDE SEQUENCE</scope>
    <source>
        <strain evidence="1">HI-2016</strain>
    </source>
</reference>
<protein>
    <recommendedName>
        <fullName evidence="3">Rab-GAP TBC domain-containing protein</fullName>
    </recommendedName>
</protein>
<sequence>MVKKWDKYRNSERMFRRVYKGIPLQLRGQVWSLLLDVEKVKMENAGKYEMKFTQLTVSPSLCHREDEIHTAHCVTVEMKVTQLTVSPCSSDFIMIRFYRLCTGFEMRQGSEQKK</sequence>
<dbReference type="AlphaFoldDB" id="A0A8T2MYF9"/>
<organism evidence="1 2">
    <name type="scientific">Albula glossodonta</name>
    <name type="common">roundjaw bonefish</name>
    <dbReference type="NCBI Taxonomy" id="121402"/>
    <lineage>
        <taxon>Eukaryota</taxon>
        <taxon>Metazoa</taxon>
        <taxon>Chordata</taxon>
        <taxon>Craniata</taxon>
        <taxon>Vertebrata</taxon>
        <taxon>Euteleostomi</taxon>
        <taxon>Actinopterygii</taxon>
        <taxon>Neopterygii</taxon>
        <taxon>Teleostei</taxon>
        <taxon>Albuliformes</taxon>
        <taxon>Albulidae</taxon>
        <taxon>Albula</taxon>
    </lineage>
</organism>
<gene>
    <name evidence="1" type="ORF">JZ751_020259</name>
</gene>
<comment type="caution">
    <text evidence="1">The sequence shown here is derived from an EMBL/GenBank/DDBJ whole genome shotgun (WGS) entry which is preliminary data.</text>
</comment>
<dbReference type="Gene3D" id="1.10.10.750">
    <property type="entry name" value="Ypt/Rab-GAP domain of gyp1p, domain 1"/>
    <property type="match status" value="1"/>
</dbReference>
<keyword evidence="2" id="KW-1185">Reference proteome</keyword>
<evidence type="ECO:0000313" key="1">
    <source>
        <dbReference type="EMBL" id="KAG9331101.1"/>
    </source>
</evidence>
<evidence type="ECO:0008006" key="3">
    <source>
        <dbReference type="Google" id="ProtNLM"/>
    </source>
</evidence>
<proteinExistence type="predicted"/>
<accession>A0A8T2MYF9</accession>